<reference evidence="2" key="1">
    <citation type="submission" date="2022-08" db="UniProtKB">
        <authorList>
            <consortium name="EnsemblMetazoa"/>
        </authorList>
    </citation>
    <scope>IDENTIFICATION</scope>
    <source>
        <strain evidence="2">EBRO</strain>
    </source>
</reference>
<dbReference type="AlphaFoldDB" id="A0A182J178"/>
<sequence>MWSILATKEQRTNTSKVASSGCAELSTSSSPSTSAILLATLRAVTDDDGTSSLQAAEGSTSRRTTTATTTSSSVPSSIVLDPSTPVLILDEAAVAAADLPTPQQAQQTQHQQLLTVGVPASRTARDISSSSVMTVKLQQPYILIITEGMKIKERG</sequence>
<evidence type="ECO:0000313" key="2">
    <source>
        <dbReference type="EnsemblMetazoa" id="AATE009399-PA.1"/>
    </source>
</evidence>
<feature type="region of interest" description="Disordered" evidence="1">
    <location>
        <begin position="48"/>
        <end position="76"/>
    </location>
</feature>
<dbReference type="EnsemblMetazoa" id="AATE009399-RA">
    <property type="protein sequence ID" value="AATE009399-PA.1"/>
    <property type="gene ID" value="AATE009399"/>
</dbReference>
<feature type="compositionally biased region" description="Low complexity" evidence="1">
    <location>
        <begin position="59"/>
        <end position="76"/>
    </location>
</feature>
<evidence type="ECO:0000256" key="1">
    <source>
        <dbReference type="SAM" id="MobiDB-lite"/>
    </source>
</evidence>
<dbReference type="VEuPathDB" id="VectorBase:AATE009399"/>
<organism evidence="2">
    <name type="scientific">Anopheles atroparvus</name>
    <name type="common">European mosquito</name>
    <dbReference type="NCBI Taxonomy" id="41427"/>
    <lineage>
        <taxon>Eukaryota</taxon>
        <taxon>Metazoa</taxon>
        <taxon>Ecdysozoa</taxon>
        <taxon>Arthropoda</taxon>
        <taxon>Hexapoda</taxon>
        <taxon>Insecta</taxon>
        <taxon>Pterygota</taxon>
        <taxon>Neoptera</taxon>
        <taxon>Endopterygota</taxon>
        <taxon>Diptera</taxon>
        <taxon>Nematocera</taxon>
        <taxon>Culicoidea</taxon>
        <taxon>Culicidae</taxon>
        <taxon>Anophelinae</taxon>
        <taxon>Anopheles</taxon>
    </lineage>
</organism>
<protein>
    <submittedName>
        <fullName evidence="2">Uncharacterized protein</fullName>
    </submittedName>
</protein>
<accession>A0A182J178</accession>
<proteinExistence type="predicted"/>
<name>A0A182J178_ANOAO</name>